<reference evidence="1" key="1">
    <citation type="submission" date="2021-02" db="EMBL/GenBank/DDBJ databases">
        <authorList>
            <consortium name="DOE Joint Genome Institute"/>
            <person name="Ahrendt S."/>
            <person name="Looney B.P."/>
            <person name="Miyauchi S."/>
            <person name="Morin E."/>
            <person name="Drula E."/>
            <person name="Courty P.E."/>
            <person name="Chicoki N."/>
            <person name="Fauchery L."/>
            <person name="Kohler A."/>
            <person name="Kuo A."/>
            <person name="Labutti K."/>
            <person name="Pangilinan J."/>
            <person name="Lipzen A."/>
            <person name="Riley R."/>
            <person name="Andreopoulos W."/>
            <person name="He G."/>
            <person name="Johnson J."/>
            <person name="Barry K.W."/>
            <person name="Grigoriev I.V."/>
            <person name="Nagy L."/>
            <person name="Hibbett D."/>
            <person name="Henrissat B."/>
            <person name="Matheny P.B."/>
            <person name="Labbe J."/>
            <person name="Martin F."/>
        </authorList>
    </citation>
    <scope>NUCLEOTIDE SEQUENCE</scope>
    <source>
        <strain evidence="1">EC-137</strain>
    </source>
</reference>
<evidence type="ECO:0000313" key="2">
    <source>
        <dbReference type="Proteomes" id="UP000814128"/>
    </source>
</evidence>
<organism evidence="1 2">
    <name type="scientific">Vararia minispora EC-137</name>
    <dbReference type="NCBI Taxonomy" id="1314806"/>
    <lineage>
        <taxon>Eukaryota</taxon>
        <taxon>Fungi</taxon>
        <taxon>Dikarya</taxon>
        <taxon>Basidiomycota</taxon>
        <taxon>Agaricomycotina</taxon>
        <taxon>Agaricomycetes</taxon>
        <taxon>Russulales</taxon>
        <taxon>Lachnocladiaceae</taxon>
        <taxon>Vararia</taxon>
    </lineage>
</organism>
<evidence type="ECO:0000313" key="1">
    <source>
        <dbReference type="EMBL" id="KAI0027484.1"/>
    </source>
</evidence>
<protein>
    <submittedName>
        <fullName evidence="1">Uncharacterized protein</fullName>
    </submittedName>
</protein>
<keyword evidence="2" id="KW-1185">Reference proteome</keyword>
<gene>
    <name evidence="1" type="ORF">K488DRAFT_61487</name>
</gene>
<comment type="caution">
    <text evidence="1">The sequence shown here is derived from an EMBL/GenBank/DDBJ whole genome shotgun (WGS) entry which is preliminary data.</text>
</comment>
<dbReference type="EMBL" id="MU273896">
    <property type="protein sequence ID" value="KAI0027484.1"/>
    <property type="molecule type" value="Genomic_DNA"/>
</dbReference>
<sequence>LIDGVQHCHSQSVSHRDLKPEKILLDITEELRFGRFRFGYAGEESSRRWNWGHSQQYCTRHVSCRSCSILHSPPDYDTRSVDIRFLDIILINMICGIELVPWLSAQNSDEHFSRYLRDPARIRLYLLISWMFLPLLIRILDPNPGTRISLSEGGTEGSPLPRG</sequence>
<feature type="non-terminal residue" evidence="1">
    <location>
        <position position="1"/>
    </location>
</feature>
<proteinExistence type="predicted"/>
<dbReference type="Proteomes" id="UP000814128">
    <property type="component" value="Unassembled WGS sequence"/>
</dbReference>
<accession>A0ACB8Q6R4</accession>
<name>A0ACB8Q6R4_9AGAM</name>
<reference evidence="1" key="2">
    <citation type="journal article" date="2022" name="New Phytol.">
        <title>Evolutionary transition to the ectomycorrhizal habit in the genomes of a hyperdiverse lineage of mushroom-forming fungi.</title>
        <authorList>
            <person name="Looney B."/>
            <person name="Miyauchi S."/>
            <person name="Morin E."/>
            <person name="Drula E."/>
            <person name="Courty P.E."/>
            <person name="Kohler A."/>
            <person name="Kuo A."/>
            <person name="LaButti K."/>
            <person name="Pangilinan J."/>
            <person name="Lipzen A."/>
            <person name="Riley R."/>
            <person name="Andreopoulos W."/>
            <person name="He G."/>
            <person name="Johnson J."/>
            <person name="Nolan M."/>
            <person name="Tritt A."/>
            <person name="Barry K.W."/>
            <person name="Grigoriev I.V."/>
            <person name="Nagy L.G."/>
            <person name="Hibbett D."/>
            <person name="Henrissat B."/>
            <person name="Matheny P.B."/>
            <person name="Labbe J."/>
            <person name="Martin F.M."/>
        </authorList>
    </citation>
    <scope>NUCLEOTIDE SEQUENCE</scope>
    <source>
        <strain evidence="1">EC-137</strain>
    </source>
</reference>